<dbReference type="InterPro" id="IPR036871">
    <property type="entry name" value="PX_dom_sf"/>
</dbReference>
<gene>
    <name evidence="5" type="primary">si:dkey-28n18.9</name>
</gene>
<reference evidence="5" key="1">
    <citation type="submission" date="2025-08" db="UniProtKB">
        <authorList>
            <consortium name="RefSeq"/>
        </authorList>
    </citation>
    <scope>IDENTIFICATION</scope>
    <source>
        <tissue evidence="5">White muscle</tissue>
    </source>
</reference>
<dbReference type="GO" id="GO:0035091">
    <property type="term" value="F:phosphatidylinositol binding"/>
    <property type="evidence" value="ECO:0007669"/>
    <property type="project" value="InterPro"/>
</dbReference>
<protein>
    <submittedName>
        <fullName evidence="5">Sorting nexin-6</fullName>
    </submittedName>
</protein>
<proteinExistence type="inferred from homology"/>
<evidence type="ECO:0000256" key="1">
    <source>
        <dbReference type="ARBA" id="ARBA00010883"/>
    </source>
</evidence>
<sequence>MDEDLFLEDVGDSWSFQLGGEDEDDLHEYQAFLGSSFFDLSGDPFSQMGLGDHEGKQFCWKKTHTDSSAEEEEAREGSLSVSAQTIRVTEAVRDGDALTFIVISQKLSGSGEYHVARTHEDFQWLQQCLFSQEVVPGILGVIFPPLPAKPQLNAPTKVLKQLGFLAMGEDWRMYCMALETYLQQVAAHTTLSKNKCLENFLTSSEPPGRQRVRKGIFNRLSQAMEGMRKEGHKDVDDFFQTERDNNLTLTGCSKSATERFIDVVLTEQKLAVACGHFSTALHLCVEQEEDSAVLAFSKICVKLSEVIDSIKRNFESVAENNLSTLGLGLDLESRCQEAEKEMLYRRTCKLVVLETASRNAERAKPVKTAAMDELKVAAEKEFDHVSGVAKQEIARFHSTRVELLRQALILWCEKQLETARDTSFRYSEHLQAFKGLGE</sequence>
<name>A0A8U1H7G4_SALNM</name>
<accession>A0A8U1H7G4</accession>
<dbReference type="PANTHER" id="PTHR45850">
    <property type="entry name" value="SORTING NEXIN FAMILY MEMBER"/>
    <property type="match status" value="1"/>
</dbReference>
<dbReference type="InterPro" id="IPR027267">
    <property type="entry name" value="AH/BAR_dom_sf"/>
</dbReference>
<dbReference type="Gene3D" id="3.30.1520.10">
    <property type="entry name" value="Phox-like domain"/>
    <property type="match status" value="1"/>
</dbReference>
<keyword evidence="2" id="KW-0653">Protein transport</keyword>
<comment type="similarity">
    <text evidence="1">Belongs to the sorting nexin family.</text>
</comment>
<dbReference type="Gene3D" id="1.20.1270.60">
    <property type="entry name" value="Arfaptin homology (AH) domain/BAR domain"/>
    <property type="match status" value="1"/>
</dbReference>
<dbReference type="RefSeq" id="XP_038871305.1">
    <property type="nucleotide sequence ID" value="XM_039015377.1"/>
</dbReference>
<dbReference type="SUPFAM" id="SSF64268">
    <property type="entry name" value="PX domain"/>
    <property type="match status" value="1"/>
</dbReference>
<evidence type="ECO:0000259" key="3">
    <source>
        <dbReference type="PROSITE" id="PS50195"/>
    </source>
</evidence>
<organism evidence="4 5">
    <name type="scientific">Salvelinus namaycush</name>
    <name type="common">Lake trout</name>
    <name type="synonym">Salmo namaycush</name>
    <dbReference type="NCBI Taxonomy" id="8040"/>
    <lineage>
        <taxon>Eukaryota</taxon>
        <taxon>Metazoa</taxon>
        <taxon>Chordata</taxon>
        <taxon>Craniata</taxon>
        <taxon>Vertebrata</taxon>
        <taxon>Euteleostomi</taxon>
        <taxon>Actinopterygii</taxon>
        <taxon>Neopterygii</taxon>
        <taxon>Teleostei</taxon>
        <taxon>Protacanthopterygii</taxon>
        <taxon>Salmoniformes</taxon>
        <taxon>Salmonidae</taxon>
        <taxon>Salmoninae</taxon>
        <taxon>Salvelinus</taxon>
    </lineage>
</organism>
<keyword evidence="4" id="KW-1185">Reference proteome</keyword>
<dbReference type="GO" id="GO:0015031">
    <property type="term" value="P:protein transport"/>
    <property type="evidence" value="ECO:0007669"/>
    <property type="project" value="UniProtKB-KW"/>
</dbReference>
<dbReference type="PANTHER" id="PTHR45850:SF2">
    <property type="entry name" value="SORTING NEXIN-5-LIKE"/>
    <property type="match status" value="1"/>
</dbReference>
<keyword evidence="2" id="KW-0813">Transport</keyword>
<dbReference type="AlphaFoldDB" id="A0A8U1H7G4"/>
<evidence type="ECO:0000313" key="5">
    <source>
        <dbReference type="RefSeq" id="XP_038871305.1"/>
    </source>
</evidence>
<dbReference type="GeneID" id="120064773"/>
<evidence type="ECO:0000313" key="4">
    <source>
        <dbReference type="Proteomes" id="UP000808372"/>
    </source>
</evidence>
<feature type="domain" description="PX" evidence="3">
    <location>
        <begin position="79"/>
        <end position="208"/>
    </location>
</feature>
<dbReference type="KEGG" id="snh:120064773"/>
<dbReference type="InterPro" id="IPR001683">
    <property type="entry name" value="PX_dom"/>
</dbReference>
<evidence type="ECO:0000256" key="2">
    <source>
        <dbReference type="ARBA" id="ARBA00022927"/>
    </source>
</evidence>
<dbReference type="Proteomes" id="UP000808372">
    <property type="component" value="Chromosome 20"/>
</dbReference>
<dbReference type="PROSITE" id="PS50195">
    <property type="entry name" value="PX"/>
    <property type="match status" value="1"/>
</dbReference>
<dbReference type="Pfam" id="PF00787">
    <property type="entry name" value="PX"/>
    <property type="match status" value="1"/>
</dbReference>